<dbReference type="InterPro" id="IPR015661">
    <property type="entry name" value="Bub1/Mad3"/>
</dbReference>
<dbReference type="PROSITE" id="PS50011">
    <property type="entry name" value="PROTEIN_KINASE_DOM"/>
    <property type="match status" value="1"/>
</dbReference>
<protein>
    <recommendedName>
        <fullName evidence="9">Protein kinase domain-containing protein</fullName>
    </recommendedName>
</protein>
<keyword evidence="4" id="KW-0995">Kinetochore</keyword>
<evidence type="ECO:0000256" key="6">
    <source>
        <dbReference type="ARBA" id="ARBA00023328"/>
    </source>
</evidence>
<dbReference type="GO" id="GO:0000776">
    <property type="term" value="C:kinetochore"/>
    <property type="evidence" value="ECO:0007669"/>
    <property type="project" value="UniProtKB-KW"/>
</dbReference>
<evidence type="ECO:0000256" key="7">
    <source>
        <dbReference type="PROSITE-ProRule" id="PRU10141"/>
    </source>
</evidence>
<evidence type="ECO:0000256" key="3">
    <source>
        <dbReference type="ARBA" id="ARBA00022741"/>
    </source>
</evidence>
<keyword evidence="5 7" id="KW-0067">ATP-binding</keyword>
<dbReference type="SMART" id="SM00220">
    <property type="entry name" value="S_TKc"/>
    <property type="match status" value="1"/>
</dbReference>
<dbReference type="OrthoDB" id="248495at2759"/>
<keyword evidence="2" id="KW-0158">Chromosome</keyword>
<proteinExistence type="inferred from homology"/>
<comment type="similarity">
    <text evidence="8">Belongs to the protein kinase superfamily.</text>
</comment>
<dbReference type="Pfam" id="PF00069">
    <property type="entry name" value="Pkinase"/>
    <property type="match status" value="1"/>
</dbReference>
<feature type="binding site" evidence="7">
    <location>
        <position position="56"/>
    </location>
    <ligand>
        <name>ATP</name>
        <dbReference type="ChEBI" id="CHEBI:30616"/>
    </ligand>
</feature>
<dbReference type="InterPro" id="IPR011009">
    <property type="entry name" value="Kinase-like_dom_sf"/>
</dbReference>
<dbReference type="Gene3D" id="1.10.510.10">
    <property type="entry name" value="Transferase(Phosphotransferase) domain 1"/>
    <property type="match status" value="1"/>
</dbReference>
<keyword evidence="8" id="KW-0418">Kinase</keyword>
<dbReference type="PROSITE" id="PS00108">
    <property type="entry name" value="PROTEIN_KINASE_ST"/>
    <property type="match status" value="1"/>
</dbReference>
<evidence type="ECO:0000256" key="2">
    <source>
        <dbReference type="ARBA" id="ARBA00022454"/>
    </source>
</evidence>
<evidence type="ECO:0000256" key="5">
    <source>
        <dbReference type="ARBA" id="ARBA00022840"/>
    </source>
</evidence>
<comment type="subcellular location">
    <subcellularLocation>
        <location evidence="1">Chromosome</location>
        <location evidence="1">Centromere</location>
        <location evidence="1">Kinetochore</location>
    </subcellularLocation>
</comment>
<keyword evidence="3 7" id="KW-0547">Nucleotide-binding</keyword>
<keyword evidence="11" id="KW-1185">Reference proteome</keyword>
<keyword evidence="6" id="KW-0137">Centromere</keyword>
<dbReference type="GO" id="GO:0004674">
    <property type="term" value="F:protein serine/threonine kinase activity"/>
    <property type="evidence" value="ECO:0007669"/>
    <property type="project" value="UniProtKB-KW"/>
</dbReference>
<dbReference type="PANTHER" id="PTHR14030">
    <property type="entry name" value="MITOTIC CHECKPOINT SERINE/THREONINE-PROTEIN KINASE BUB1"/>
    <property type="match status" value="1"/>
</dbReference>
<evidence type="ECO:0000313" key="11">
    <source>
        <dbReference type="Proteomes" id="UP000270094"/>
    </source>
</evidence>
<dbReference type="InterPro" id="IPR000719">
    <property type="entry name" value="Prot_kinase_dom"/>
</dbReference>
<accession>A0A3P7IR42</accession>
<reference evidence="10 11" key="1">
    <citation type="submission" date="2018-11" db="EMBL/GenBank/DDBJ databases">
        <authorList>
            <consortium name="Pathogen Informatics"/>
        </authorList>
    </citation>
    <scope>NUCLEOTIDE SEQUENCE [LARGE SCALE GENOMIC DNA]</scope>
</reference>
<evidence type="ECO:0000256" key="4">
    <source>
        <dbReference type="ARBA" id="ARBA00022838"/>
    </source>
</evidence>
<evidence type="ECO:0000313" key="10">
    <source>
        <dbReference type="EMBL" id="VDM75371.1"/>
    </source>
</evidence>
<dbReference type="AlphaFoldDB" id="A0A3P7IR42"/>
<sequence>MFNSLYLLQTPCPRVTAGRTVNFGGEAFSILDLIGQGGFAKVYKCTNEEGKTLALKYEIPSCPWEVYICSEVKMRVDRSKQFMLDSVMEVTEAYVFNNASVLFNEYHPYGTLLDLSNKWIDPSWYIVALVGIQMARILRELHAVNIIHGDIKPDNFMILRKLSECHDDIEQILATPILKLIDWGRAIDMRVLAGHTFTGRAGTDKFDCSEMLDGRPWTYQTDYFGYVGTLHVLIQSKYADISKKNGIFKVNSSMKR</sequence>
<organism evidence="10 11">
    <name type="scientific">Strongylus vulgaris</name>
    <name type="common">Blood worm</name>
    <dbReference type="NCBI Taxonomy" id="40348"/>
    <lineage>
        <taxon>Eukaryota</taxon>
        <taxon>Metazoa</taxon>
        <taxon>Ecdysozoa</taxon>
        <taxon>Nematoda</taxon>
        <taxon>Chromadorea</taxon>
        <taxon>Rhabditida</taxon>
        <taxon>Rhabditina</taxon>
        <taxon>Rhabditomorpha</taxon>
        <taxon>Strongyloidea</taxon>
        <taxon>Strongylidae</taxon>
        <taxon>Strongylus</taxon>
    </lineage>
</organism>
<evidence type="ECO:0000256" key="8">
    <source>
        <dbReference type="RuleBase" id="RU000304"/>
    </source>
</evidence>
<dbReference type="EMBL" id="UYYB01095253">
    <property type="protein sequence ID" value="VDM75371.1"/>
    <property type="molecule type" value="Genomic_DNA"/>
</dbReference>
<dbReference type="GO" id="GO:0051754">
    <property type="term" value="P:meiotic sister chromatid cohesion, centromeric"/>
    <property type="evidence" value="ECO:0007669"/>
    <property type="project" value="TreeGrafter"/>
</dbReference>
<evidence type="ECO:0000259" key="9">
    <source>
        <dbReference type="PROSITE" id="PS50011"/>
    </source>
</evidence>
<dbReference type="GO" id="GO:0005634">
    <property type="term" value="C:nucleus"/>
    <property type="evidence" value="ECO:0007669"/>
    <property type="project" value="TreeGrafter"/>
</dbReference>
<dbReference type="PROSITE" id="PS00107">
    <property type="entry name" value="PROTEIN_KINASE_ATP"/>
    <property type="match status" value="1"/>
</dbReference>
<dbReference type="GO" id="GO:0005524">
    <property type="term" value="F:ATP binding"/>
    <property type="evidence" value="ECO:0007669"/>
    <property type="project" value="UniProtKB-UniRule"/>
</dbReference>
<gene>
    <name evidence="10" type="ORF">SVUK_LOCUS10369</name>
</gene>
<name>A0A3P7IR42_STRVU</name>
<dbReference type="GO" id="GO:0007094">
    <property type="term" value="P:mitotic spindle assembly checkpoint signaling"/>
    <property type="evidence" value="ECO:0007669"/>
    <property type="project" value="InterPro"/>
</dbReference>
<dbReference type="PANTHER" id="PTHR14030:SF4">
    <property type="entry name" value="BUB1 KINASE, ISOFORM A-RELATED"/>
    <property type="match status" value="1"/>
</dbReference>
<dbReference type="InterPro" id="IPR008271">
    <property type="entry name" value="Ser/Thr_kinase_AS"/>
</dbReference>
<keyword evidence="8" id="KW-0808">Transferase</keyword>
<dbReference type="GO" id="GO:0032991">
    <property type="term" value="C:protein-containing complex"/>
    <property type="evidence" value="ECO:0007669"/>
    <property type="project" value="UniProtKB-ARBA"/>
</dbReference>
<dbReference type="InterPro" id="IPR017441">
    <property type="entry name" value="Protein_kinase_ATP_BS"/>
</dbReference>
<dbReference type="Proteomes" id="UP000270094">
    <property type="component" value="Unassembled WGS sequence"/>
</dbReference>
<feature type="domain" description="Protein kinase" evidence="9">
    <location>
        <begin position="28"/>
        <end position="256"/>
    </location>
</feature>
<dbReference type="SUPFAM" id="SSF56112">
    <property type="entry name" value="Protein kinase-like (PK-like)"/>
    <property type="match status" value="1"/>
</dbReference>
<keyword evidence="8" id="KW-0723">Serine/threonine-protein kinase</keyword>
<evidence type="ECO:0000256" key="1">
    <source>
        <dbReference type="ARBA" id="ARBA00004629"/>
    </source>
</evidence>